<keyword evidence="6" id="KW-1185">Reference proteome</keyword>
<dbReference type="Gene3D" id="3.30.70.360">
    <property type="match status" value="1"/>
</dbReference>
<dbReference type="AlphaFoldDB" id="A0A5C1QBG1"/>
<gene>
    <name evidence="5" type="ORF">EW093_01950</name>
</gene>
<dbReference type="GO" id="GO:0006526">
    <property type="term" value="P:L-arginine biosynthetic process"/>
    <property type="evidence" value="ECO:0007669"/>
    <property type="project" value="TreeGrafter"/>
</dbReference>
<dbReference type="OrthoDB" id="9792335at2"/>
<evidence type="ECO:0000256" key="3">
    <source>
        <dbReference type="ARBA" id="ARBA00023285"/>
    </source>
</evidence>
<proteinExistence type="predicted"/>
<dbReference type="EMBL" id="CP035807">
    <property type="protein sequence ID" value="QEN03512.1"/>
    <property type="molecule type" value="Genomic_DNA"/>
</dbReference>
<evidence type="ECO:0000259" key="4">
    <source>
        <dbReference type="Pfam" id="PF07687"/>
    </source>
</evidence>
<dbReference type="Pfam" id="PF01546">
    <property type="entry name" value="Peptidase_M20"/>
    <property type="match status" value="1"/>
</dbReference>
<keyword evidence="1" id="KW-0479">Metal-binding</keyword>
<evidence type="ECO:0000256" key="1">
    <source>
        <dbReference type="ARBA" id="ARBA00022723"/>
    </source>
</evidence>
<dbReference type="Pfam" id="PF07687">
    <property type="entry name" value="M20_dimer"/>
    <property type="match status" value="1"/>
</dbReference>
<dbReference type="Proteomes" id="UP000323824">
    <property type="component" value="Chromosome"/>
</dbReference>
<dbReference type="GO" id="GO:0008777">
    <property type="term" value="F:acetylornithine deacetylase activity"/>
    <property type="evidence" value="ECO:0007669"/>
    <property type="project" value="TreeGrafter"/>
</dbReference>
<evidence type="ECO:0000256" key="2">
    <source>
        <dbReference type="ARBA" id="ARBA00022801"/>
    </source>
</evidence>
<dbReference type="InterPro" id="IPR011650">
    <property type="entry name" value="Peptidase_M20_dimer"/>
</dbReference>
<dbReference type="RefSeq" id="WP_149566770.1">
    <property type="nucleotide sequence ID" value="NZ_CP035807.1"/>
</dbReference>
<name>A0A5C1QBG1_9SPIO</name>
<dbReference type="GO" id="GO:0046872">
    <property type="term" value="F:metal ion binding"/>
    <property type="evidence" value="ECO:0007669"/>
    <property type="project" value="UniProtKB-KW"/>
</dbReference>
<evidence type="ECO:0000313" key="5">
    <source>
        <dbReference type="EMBL" id="QEN03512.1"/>
    </source>
</evidence>
<dbReference type="InterPro" id="IPR002933">
    <property type="entry name" value="Peptidase_M20"/>
</dbReference>
<protein>
    <submittedName>
        <fullName evidence="5">M20/M25/M40 family metallo-hydrolase</fullName>
    </submittedName>
</protein>
<dbReference type="SUPFAM" id="SSF53187">
    <property type="entry name" value="Zn-dependent exopeptidases"/>
    <property type="match status" value="1"/>
</dbReference>
<feature type="domain" description="Peptidase M20 dimerisation" evidence="4">
    <location>
        <begin position="168"/>
        <end position="277"/>
    </location>
</feature>
<dbReference type="SUPFAM" id="SSF55031">
    <property type="entry name" value="Bacterial exopeptidase dimerisation domain"/>
    <property type="match status" value="1"/>
</dbReference>
<dbReference type="PANTHER" id="PTHR43808">
    <property type="entry name" value="ACETYLORNITHINE DEACETYLASE"/>
    <property type="match status" value="1"/>
</dbReference>
<dbReference type="InterPro" id="IPR036264">
    <property type="entry name" value="Bact_exopeptidase_dim_dom"/>
</dbReference>
<dbReference type="Gene3D" id="3.40.630.10">
    <property type="entry name" value="Zn peptidases"/>
    <property type="match status" value="1"/>
</dbReference>
<reference evidence="5 6" key="2">
    <citation type="submission" date="2019-09" db="EMBL/GenBank/DDBJ databases">
        <title>Complete Genome Sequence and Methylome Analysis of free living Spirochaetas.</title>
        <authorList>
            <person name="Leshcheva N."/>
            <person name="Mikheeva N."/>
        </authorList>
    </citation>
    <scope>NUCLEOTIDE SEQUENCE [LARGE SCALE GENOMIC DNA]</scope>
    <source>
        <strain evidence="5 6">P</strain>
    </source>
</reference>
<accession>A0A5C1QBG1</accession>
<keyword evidence="3" id="KW-0170">Cobalt</keyword>
<reference evidence="5 6" key="1">
    <citation type="submission" date="2019-02" db="EMBL/GenBank/DDBJ databases">
        <authorList>
            <person name="Fomenkov A."/>
            <person name="Dubinina G."/>
            <person name="Grabovich M."/>
            <person name="Vincze T."/>
            <person name="Roberts R.J."/>
        </authorList>
    </citation>
    <scope>NUCLEOTIDE SEQUENCE [LARGE SCALE GENOMIC DNA]</scope>
    <source>
        <strain evidence="5 6">P</strain>
    </source>
</reference>
<organism evidence="5 6">
    <name type="scientific">Thiospirochaeta perfilievii</name>
    <dbReference type="NCBI Taxonomy" id="252967"/>
    <lineage>
        <taxon>Bacteria</taxon>
        <taxon>Pseudomonadati</taxon>
        <taxon>Spirochaetota</taxon>
        <taxon>Spirochaetia</taxon>
        <taxon>Spirochaetales</taxon>
        <taxon>Spirochaetaceae</taxon>
        <taxon>Thiospirochaeta</taxon>
    </lineage>
</organism>
<keyword evidence="2 5" id="KW-0378">Hydrolase</keyword>
<sequence>MREKLIKLTKELINTNSVSSNSNKSIIEIFTRLFKINNFDIEEINYLDDNGEKKYNLVARKGHKSGGLAFLIHSDTVPLANNSQLNPYIEDGKLFGRGACDMKGPAAASILAGIEEDNLNYSLTYIITADEEIGCFGADFVVKNSKLLKEFPPKWGIATEPTELVPIYAHKGLCSISVEADGIAAHSSTSMGESANFKMIPFLYYISKLKEKYKNDKSYQNMEFNPPTNTLNLTISDLNCAPNVTPAKSICKICFRTMPQSKTDEIITDIKNKAAELGLSFSYLLLDSIHSDPESIFVKTCKKLTNREPSTVAYLTDACHFSKILTPIVLGPGSIKRAHTKGEYIEVDELYTGYKLYRKILRELSRI</sequence>
<dbReference type="PANTHER" id="PTHR43808:SF31">
    <property type="entry name" value="N-ACETYL-L-CITRULLINE DEACETYLASE"/>
    <property type="match status" value="1"/>
</dbReference>
<dbReference type="KEGG" id="sper:EW093_01950"/>
<evidence type="ECO:0000313" key="6">
    <source>
        <dbReference type="Proteomes" id="UP000323824"/>
    </source>
</evidence>
<dbReference type="InterPro" id="IPR050072">
    <property type="entry name" value="Peptidase_M20A"/>
</dbReference>